<dbReference type="Proteomes" id="UP000186004">
    <property type="component" value="Unassembled WGS sequence"/>
</dbReference>
<gene>
    <name evidence="2" type="ORF">SAMN05444858_107165</name>
</gene>
<evidence type="ECO:0008006" key="4">
    <source>
        <dbReference type="Google" id="ProtNLM"/>
    </source>
</evidence>
<dbReference type="CDD" id="cd00090">
    <property type="entry name" value="HTH_ARSR"/>
    <property type="match status" value="1"/>
</dbReference>
<feature type="compositionally biased region" description="Low complexity" evidence="1">
    <location>
        <begin position="108"/>
        <end position="146"/>
    </location>
</feature>
<dbReference type="STRING" id="1198245.SAMN05444858_107165"/>
<dbReference type="AlphaFoldDB" id="A0A1N6Z431"/>
<reference evidence="2 3" key="1">
    <citation type="submission" date="2017-01" db="EMBL/GenBank/DDBJ databases">
        <authorList>
            <person name="Mah S.A."/>
            <person name="Swanson W.J."/>
            <person name="Moy G.W."/>
            <person name="Vacquier V.D."/>
        </authorList>
    </citation>
    <scope>NUCLEOTIDE SEQUENCE [LARGE SCALE GENOMIC DNA]</scope>
    <source>
        <strain evidence="2 3">DSM 45758</strain>
    </source>
</reference>
<dbReference type="InterPro" id="IPR011991">
    <property type="entry name" value="ArsR-like_HTH"/>
</dbReference>
<evidence type="ECO:0000313" key="3">
    <source>
        <dbReference type="Proteomes" id="UP000186004"/>
    </source>
</evidence>
<dbReference type="Gene3D" id="1.10.10.10">
    <property type="entry name" value="Winged helix-like DNA-binding domain superfamily/Winged helix DNA-binding domain"/>
    <property type="match status" value="1"/>
</dbReference>
<dbReference type="SUPFAM" id="SSF46785">
    <property type="entry name" value="Winged helix' DNA-binding domain"/>
    <property type="match status" value="1"/>
</dbReference>
<protein>
    <recommendedName>
        <fullName evidence="4">DNA-binding transcriptional regulator, MarR family</fullName>
    </recommendedName>
</protein>
<sequence length="164" mass="16516">MTAMATTESGYGSPRNWTFLTNHGHVLLAIARNPTARLRDVAHEVGVTERAAHAIVADLEAGGYLSRTRVGRRNEYTINPAGRFRHPAEADQEVGALLALFTELPTASDAAGTGTTAGSPAPTSTTEASPAPTSTTAASPTEAGASGTSGAGGASTGKPSGGNE</sequence>
<evidence type="ECO:0000313" key="2">
    <source>
        <dbReference type="EMBL" id="SIR21539.1"/>
    </source>
</evidence>
<dbReference type="InterPro" id="IPR036388">
    <property type="entry name" value="WH-like_DNA-bd_sf"/>
</dbReference>
<dbReference type="EMBL" id="FTNF01000007">
    <property type="protein sequence ID" value="SIR21539.1"/>
    <property type="molecule type" value="Genomic_DNA"/>
</dbReference>
<dbReference type="InterPro" id="IPR036390">
    <property type="entry name" value="WH_DNA-bd_sf"/>
</dbReference>
<name>A0A1N6Z431_9ACTN</name>
<evidence type="ECO:0000256" key="1">
    <source>
        <dbReference type="SAM" id="MobiDB-lite"/>
    </source>
</evidence>
<keyword evidence="3" id="KW-1185">Reference proteome</keyword>
<accession>A0A1N6Z431</accession>
<organism evidence="2 3">
    <name type="scientific">Micromonospora avicenniae</name>
    <dbReference type="NCBI Taxonomy" id="1198245"/>
    <lineage>
        <taxon>Bacteria</taxon>
        <taxon>Bacillati</taxon>
        <taxon>Actinomycetota</taxon>
        <taxon>Actinomycetes</taxon>
        <taxon>Micromonosporales</taxon>
        <taxon>Micromonosporaceae</taxon>
        <taxon>Micromonospora</taxon>
    </lineage>
</organism>
<feature type="region of interest" description="Disordered" evidence="1">
    <location>
        <begin position="108"/>
        <end position="164"/>
    </location>
</feature>
<proteinExistence type="predicted"/>
<feature type="compositionally biased region" description="Gly residues" evidence="1">
    <location>
        <begin position="147"/>
        <end position="164"/>
    </location>
</feature>